<evidence type="ECO:0000313" key="2">
    <source>
        <dbReference type="Proteomes" id="UP000321523"/>
    </source>
</evidence>
<dbReference type="Gene3D" id="3.20.20.370">
    <property type="entry name" value="Glycoside hydrolase/deacetylase"/>
    <property type="match status" value="1"/>
</dbReference>
<dbReference type="RefSeq" id="WP_063772225.1">
    <property type="nucleotide sequence ID" value="NZ_BJYZ01000017.1"/>
</dbReference>
<name>A0A512DT64_9PROT</name>
<reference evidence="1 2" key="1">
    <citation type="submission" date="2019-07" db="EMBL/GenBank/DDBJ databases">
        <title>Whole genome shotgun sequence of Skermanella aerolata NBRC 106429.</title>
        <authorList>
            <person name="Hosoyama A."/>
            <person name="Uohara A."/>
            <person name="Ohji S."/>
            <person name="Ichikawa N."/>
        </authorList>
    </citation>
    <scope>NUCLEOTIDE SEQUENCE [LARGE SCALE GENOMIC DNA]</scope>
    <source>
        <strain evidence="1 2">NBRC 106429</strain>
    </source>
</reference>
<gene>
    <name evidence="1" type="ORF">SAE02_37930</name>
</gene>
<evidence type="ECO:0000313" key="1">
    <source>
        <dbReference type="EMBL" id="GEO39645.1"/>
    </source>
</evidence>
<protein>
    <submittedName>
        <fullName evidence="1">Deacetylase</fullName>
    </submittedName>
</protein>
<keyword evidence="2" id="KW-1185">Reference proteome</keyword>
<accession>A0A512DT64</accession>
<organism evidence="1 2">
    <name type="scientific">Skermanella aerolata</name>
    <dbReference type="NCBI Taxonomy" id="393310"/>
    <lineage>
        <taxon>Bacteria</taxon>
        <taxon>Pseudomonadati</taxon>
        <taxon>Pseudomonadota</taxon>
        <taxon>Alphaproteobacteria</taxon>
        <taxon>Rhodospirillales</taxon>
        <taxon>Azospirillaceae</taxon>
        <taxon>Skermanella</taxon>
    </lineage>
</organism>
<comment type="caution">
    <text evidence="1">The sequence shown here is derived from an EMBL/GenBank/DDBJ whole genome shotgun (WGS) entry which is preliminary data.</text>
</comment>
<sequence length="345" mass="38254">MGKFIVTIDTEGDDIWNGPREITTRNALYLPRFQELCERFDLKPTYLVNYEMAVSPAFVEFGRDVLARGQGEIGMHLHAWNSPPITALTADDIRYKPFLIEYPVEALRAKVDFMTKLLQDVFASPITSHRAGRWAMNEQYARTLIEYGYLTDCSVTPYVDWRGTLGNPVASGGSDYRNFPTEPYFIDPDDIGRPGNSSLLEVPMTVSKRCNPAFRSVAQALLSRCGVPRNVLSRMLRNQWLRPNGFNGAAMVAQVEEAAAAGACHVEFMLHSSEFMPAGSPTFPDAGSVERLYDDLEALFERGSALFGGATLAEFRHAFEPAPRVAVQAETVRAGGNVVIDGLRS</sequence>
<proteinExistence type="predicted"/>
<dbReference type="Proteomes" id="UP000321523">
    <property type="component" value="Unassembled WGS sequence"/>
</dbReference>
<dbReference type="EMBL" id="BJYZ01000017">
    <property type="protein sequence ID" value="GEO39645.1"/>
    <property type="molecule type" value="Genomic_DNA"/>
</dbReference>
<dbReference type="SUPFAM" id="SSF88713">
    <property type="entry name" value="Glycoside hydrolase/deacetylase"/>
    <property type="match status" value="1"/>
</dbReference>
<dbReference type="GO" id="GO:0005975">
    <property type="term" value="P:carbohydrate metabolic process"/>
    <property type="evidence" value="ECO:0007669"/>
    <property type="project" value="InterPro"/>
</dbReference>
<dbReference type="AlphaFoldDB" id="A0A512DT64"/>
<dbReference type="InterPro" id="IPR011330">
    <property type="entry name" value="Glyco_hydro/deAcase_b/a-brl"/>
</dbReference>